<sequence length="544" mass="56243">MDTTPAAPRPAAEPTTGRTGRLRWTIGRRLAAGYAAALALMAVIGVVSFTNTASLVTNSGWVEHTHEVLNETNEVLSSLKDAEAGQRGYVITGVDAYLEPYTAAQESVTVHLEAARDLTIDNAEQQARLDELEPLIAAKFDEMQQTIDVRSDEGFEAAQAIVLSDAGKAVMDEIRDVLDAIMADEEALLAERAAEADATATTTKAVVVGGTALALVIVLVLATVLTRSITRPVNALTERLREIADGDGDLTQRVDDSRADEVGALATVFNRFVGNVATLVREIGETATTSSAAAQELSVITAEMTRQSSDAAQQAGAAAAAAEQVSSNVQTVAAASEQMGASIHEIARSASEASNAGRTAVTSTAAANSTISRLGESSTAVGEVVALINSIAQQTNLLALNATIEAARAGEAGKGFAVVAGEVKELAQGTARATDEITARITQIQSDVDTAVSAISTTTDVIGQVNDHQGSIAGAVEEQSATTTAMSSNVAEAAVGATTIADNVRSIADNAQSTVDSIDQLRTSADELARTSEHLDALVGRFKV</sequence>
<dbReference type="GO" id="GO:0016020">
    <property type="term" value="C:membrane"/>
    <property type="evidence" value="ECO:0007669"/>
    <property type="project" value="InterPro"/>
</dbReference>
<evidence type="ECO:0000313" key="9">
    <source>
        <dbReference type="EMBL" id="SSA44067.1"/>
    </source>
</evidence>
<evidence type="ECO:0000256" key="2">
    <source>
        <dbReference type="ARBA" id="ARBA00022989"/>
    </source>
</evidence>
<dbReference type="CDD" id="cd19410">
    <property type="entry name" value="HK9-like_sensor"/>
    <property type="match status" value="1"/>
</dbReference>
<dbReference type="InterPro" id="IPR004090">
    <property type="entry name" value="Chemotax_Me-accpt_rcpt"/>
</dbReference>
<dbReference type="Pfam" id="PF05227">
    <property type="entry name" value="CHASE3"/>
    <property type="match status" value="1"/>
</dbReference>
<dbReference type="PANTHER" id="PTHR32089:SF112">
    <property type="entry name" value="LYSOZYME-LIKE PROTEIN-RELATED"/>
    <property type="match status" value="1"/>
</dbReference>
<reference evidence="9 10" key="1">
    <citation type="submission" date="2016-10" db="EMBL/GenBank/DDBJ databases">
        <authorList>
            <person name="Cai Z."/>
        </authorList>
    </citation>
    <scope>NUCLEOTIDE SEQUENCE [LARGE SCALE GENOMIC DNA]</scope>
    <source>
        <strain evidence="9 10">CGMCC 1.10826</strain>
    </source>
</reference>
<dbReference type="InterPro" id="IPR003660">
    <property type="entry name" value="HAMP_dom"/>
</dbReference>
<dbReference type="SMART" id="SM00304">
    <property type="entry name" value="HAMP"/>
    <property type="match status" value="1"/>
</dbReference>
<dbReference type="AlphaFoldDB" id="A0A2Y9ANU3"/>
<evidence type="ECO:0000256" key="6">
    <source>
        <dbReference type="SAM" id="Phobius"/>
    </source>
</evidence>
<dbReference type="EMBL" id="UETB01000009">
    <property type="protein sequence ID" value="SSA44067.1"/>
    <property type="molecule type" value="Genomic_DNA"/>
</dbReference>
<dbReference type="CDD" id="cd06225">
    <property type="entry name" value="HAMP"/>
    <property type="match status" value="1"/>
</dbReference>
<feature type="domain" description="HAMP" evidence="8">
    <location>
        <begin position="227"/>
        <end position="281"/>
    </location>
</feature>
<dbReference type="InterPro" id="IPR007891">
    <property type="entry name" value="CHASE3"/>
</dbReference>
<dbReference type="Pfam" id="PF00672">
    <property type="entry name" value="HAMP"/>
    <property type="match status" value="1"/>
</dbReference>
<accession>A0A2Y9ANU3</accession>
<dbReference type="GO" id="GO:0007165">
    <property type="term" value="P:signal transduction"/>
    <property type="evidence" value="ECO:0007669"/>
    <property type="project" value="UniProtKB-KW"/>
</dbReference>
<dbReference type="Proteomes" id="UP000250222">
    <property type="component" value="Unassembled WGS sequence"/>
</dbReference>
<dbReference type="PANTHER" id="PTHR32089">
    <property type="entry name" value="METHYL-ACCEPTING CHEMOTAXIS PROTEIN MCPB"/>
    <property type="match status" value="1"/>
</dbReference>
<evidence type="ECO:0000313" key="10">
    <source>
        <dbReference type="Proteomes" id="UP000250222"/>
    </source>
</evidence>
<dbReference type="PROSITE" id="PS50111">
    <property type="entry name" value="CHEMOTAXIS_TRANSDUC_2"/>
    <property type="match status" value="1"/>
</dbReference>
<dbReference type="RefSeq" id="WP_181424632.1">
    <property type="nucleotide sequence ID" value="NZ_QKLZ01000009.1"/>
</dbReference>
<keyword evidence="6" id="KW-0472">Membrane</keyword>
<evidence type="ECO:0000256" key="5">
    <source>
        <dbReference type="PROSITE-ProRule" id="PRU00284"/>
    </source>
</evidence>
<evidence type="ECO:0000256" key="1">
    <source>
        <dbReference type="ARBA" id="ARBA00022692"/>
    </source>
</evidence>
<feature type="domain" description="Methyl-accepting transducer" evidence="7">
    <location>
        <begin position="286"/>
        <end position="522"/>
    </location>
</feature>
<dbReference type="SUPFAM" id="SSF58104">
    <property type="entry name" value="Methyl-accepting chemotaxis protein (MCP) signaling domain"/>
    <property type="match status" value="1"/>
</dbReference>
<dbReference type="Pfam" id="PF00015">
    <property type="entry name" value="MCPsignal"/>
    <property type="match status" value="1"/>
</dbReference>
<evidence type="ECO:0000256" key="3">
    <source>
        <dbReference type="ARBA" id="ARBA00023224"/>
    </source>
</evidence>
<feature type="transmembrane region" description="Helical" evidence="6">
    <location>
        <begin position="205"/>
        <end position="225"/>
    </location>
</feature>
<keyword evidence="2 6" id="KW-1133">Transmembrane helix</keyword>
<dbReference type="GO" id="GO:0004888">
    <property type="term" value="F:transmembrane signaling receptor activity"/>
    <property type="evidence" value="ECO:0007669"/>
    <property type="project" value="InterPro"/>
</dbReference>
<keyword evidence="10" id="KW-1185">Reference proteome</keyword>
<evidence type="ECO:0000259" key="8">
    <source>
        <dbReference type="PROSITE" id="PS50885"/>
    </source>
</evidence>
<evidence type="ECO:0000259" key="7">
    <source>
        <dbReference type="PROSITE" id="PS50111"/>
    </source>
</evidence>
<evidence type="ECO:0000256" key="4">
    <source>
        <dbReference type="ARBA" id="ARBA00029447"/>
    </source>
</evidence>
<protein>
    <submittedName>
        <fullName evidence="9">Methyl-accepting chemotaxis protein</fullName>
    </submittedName>
</protein>
<proteinExistence type="inferred from homology"/>
<dbReference type="InterPro" id="IPR004089">
    <property type="entry name" value="MCPsignal_dom"/>
</dbReference>
<comment type="similarity">
    <text evidence="4">Belongs to the methyl-accepting chemotaxis (MCP) protein family.</text>
</comment>
<dbReference type="PRINTS" id="PR00260">
    <property type="entry name" value="CHEMTRNSDUCR"/>
</dbReference>
<dbReference type="PROSITE" id="PS50885">
    <property type="entry name" value="HAMP"/>
    <property type="match status" value="1"/>
</dbReference>
<dbReference type="Gene3D" id="1.10.287.950">
    <property type="entry name" value="Methyl-accepting chemotaxis protein"/>
    <property type="match status" value="1"/>
</dbReference>
<dbReference type="GO" id="GO:0006935">
    <property type="term" value="P:chemotaxis"/>
    <property type="evidence" value="ECO:0007669"/>
    <property type="project" value="InterPro"/>
</dbReference>
<keyword evidence="1 6" id="KW-0812">Transmembrane</keyword>
<gene>
    <name evidence="9" type="ORF">SAMN05216184_109130</name>
</gene>
<name>A0A2Y9ANU3_9MICO</name>
<dbReference type="SMART" id="SM00283">
    <property type="entry name" value="MA"/>
    <property type="match status" value="1"/>
</dbReference>
<keyword evidence="3 5" id="KW-0807">Transducer</keyword>
<feature type="transmembrane region" description="Helical" evidence="6">
    <location>
        <begin position="31"/>
        <end position="49"/>
    </location>
</feature>
<organism evidence="9 10">
    <name type="scientific">Georgenia satyanarayanai</name>
    <dbReference type="NCBI Taxonomy" id="860221"/>
    <lineage>
        <taxon>Bacteria</taxon>
        <taxon>Bacillati</taxon>
        <taxon>Actinomycetota</taxon>
        <taxon>Actinomycetes</taxon>
        <taxon>Micrococcales</taxon>
        <taxon>Bogoriellaceae</taxon>
        <taxon>Georgenia</taxon>
    </lineage>
</organism>